<dbReference type="CDD" id="cd02440">
    <property type="entry name" value="AdoMet_MTases"/>
    <property type="match status" value="1"/>
</dbReference>
<dbReference type="GO" id="GO:0008168">
    <property type="term" value="F:methyltransferase activity"/>
    <property type="evidence" value="ECO:0007669"/>
    <property type="project" value="UniProtKB-KW"/>
</dbReference>
<dbReference type="Pfam" id="PF02353">
    <property type="entry name" value="CMAS"/>
    <property type="match status" value="1"/>
</dbReference>
<dbReference type="PIRSF" id="PIRSF003085">
    <property type="entry name" value="CMAS"/>
    <property type="match status" value="1"/>
</dbReference>
<proteinExistence type="inferred from homology"/>
<dbReference type="Proteomes" id="UP001201812">
    <property type="component" value="Unassembled WGS sequence"/>
</dbReference>
<keyword evidence="2" id="KW-0489">Methyltransferase</keyword>
<evidence type="ECO:0000256" key="3">
    <source>
        <dbReference type="ARBA" id="ARBA00022679"/>
    </source>
</evidence>
<organism evidence="6 7">
    <name type="scientific">Ditylenchus destructor</name>
    <dbReference type="NCBI Taxonomy" id="166010"/>
    <lineage>
        <taxon>Eukaryota</taxon>
        <taxon>Metazoa</taxon>
        <taxon>Ecdysozoa</taxon>
        <taxon>Nematoda</taxon>
        <taxon>Chromadorea</taxon>
        <taxon>Rhabditida</taxon>
        <taxon>Tylenchina</taxon>
        <taxon>Tylenchomorpha</taxon>
        <taxon>Sphaerularioidea</taxon>
        <taxon>Anguinidae</taxon>
        <taxon>Anguininae</taxon>
        <taxon>Ditylenchus</taxon>
    </lineage>
</organism>
<keyword evidence="7" id="KW-1185">Reference proteome</keyword>
<dbReference type="InterPro" id="IPR003333">
    <property type="entry name" value="CMAS"/>
</dbReference>
<dbReference type="Gene3D" id="3.40.50.150">
    <property type="entry name" value="Vaccinia Virus protein VP39"/>
    <property type="match status" value="1"/>
</dbReference>
<dbReference type="PANTHER" id="PTHR43667">
    <property type="entry name" value="CYCLOPROPANE-FATTY-ACYL-PHOSPHOLIPID SYNTHASE"/>
    <property type="match status" value="1"/>
</dbReference>
<dbReference type="AlphaFoldDB" id="A0AAD4QZK4"/>
<dbReference type="EMBL" id="JAKKPZ010000021">
    <property type="protein sequence ID" value="KAI1711672.1"/>
    <property type="molecule type" value="Genomic_DNA"/>
</dbReference>
<gene>
    <name evidence="6" type="ORF">DdX_10134</name>
</gene>
<reference evidence="6" key="1">
    <citation type="submission" date="2022-01" db="EMBL/GenBank/DDBJ databases">
        <title>Genome Sequence Resource for Two Populations of Ditylenchus destructor, the Migratory Endoparasitic Phytonematode.</title>
        <authorList>
            <person name="Zhang H."/>
            <person name="Lin R."/>
            <person name="Xie B."/>
        </authorList>
    </citation>
    <scope>NUCLEOTIDE SEQUENCE</scope>
    <source>
        <strain evidence="6">BazhouSP</strain>
    </source>
</reference>
<evidence type="ECO:0000256" key="1">
    <source>
        <dbReference type="ARBA" id="ARBA00010815"/>
    </source>
</evidence>
<keyword evidence="5" id="KW-0443">Lipid metabolism</keyword>
<protein>
    <submittedName>
        <fullName evidence="6">Mycolic acid cyclopropane synthetase domain-containing protein</fullName>
    </submittedName>
</protein>
<dbReference type="InterPro" id="IPR029063">
    <property type="entry name" value="SAM-dependent_MTases_sf"/>
</dbReference>
<dbReference type="GO" id="GO:0008610">
    <property type="term" value="P:lipid biosynthetic process"/>
    <property type="evidence" value="ECO:0007669"/>
    <property type="project" value="InterPro"/>
</dbReference>
<dbReference type="PANTHER" id="PTHR43667:SF2">
    <property type="entry name" value="FATTY ACID C-METHYL TRANSFERASE"/>
    <property type="match status" value="1"/>
</dbReference>
<evidence type="ECO:0000256" key="4">
    <source>
        <dbReference type="ARBA" id="ARBA00022691"/>
    </source>
</evidence>
<evidence type="ECO:0000256" key="2">
    <source>
        <dbReference type="ARBA" id="ARBA00022603"/>
    </source>
</evidence>
<evidence type="ECO:0000313" key="7">
    <source>
        <dbReference type="Proteomes" id="UP001201812"/>
    </source>
</evidence>
<keyword evidence="4" id="KW-0949">S-adenosyl-L-methionine</keyword>
<accession>A0AAD4QZK4</accession>
<dbReference type="SUPFAM" id="SSF53335">
    <property type="entry name" value="S-adenosyl-L-methionine-dependent methyltransferases"/>
    <property type="match status" value="1"/>
</dbReference>
<comment type="similarity">
    <text evidence="1">Belongs to the CFA/CMAS family.</text>
</comment>
<name>A0AAD4QZK4_9BILA</name>
<comment type="caution">
    <text evidence="6">The sequence shown here is derived from an EMBL/GenBank/DDBJ whole genome shotgun (WGS) entry which is preliminary data.</text>
</comment>
<dbReference type="GO" id="GO:0032259">
    <property type="term" value="P:methylation"/>
    <property type="evidence" value="ECO:0007669"/>
    <property type="project" value="UniProtKB-KW"/>
</dbReference>
<evidence type="ECO:0000313" key="6">
    <source>
        <dbReference type="EMBL" id="KAI1711672.1"/>
    </source>
</evidence>
<keyword evidence="3" id="KW-0808">Transferase</keyword>
<evidence type="ECO:0000256" key="5">
    <source>
        <dbReference type="ARBA" id="ARBA00023098"/>
    </source>
</evidence>
<sequence length="461" mass="52792">MVSVDSMDVFLSVEDLVSNWRRNSLLFLHRIICVPMIVRIFEACFKGYQKECLIMSIPSSGHTIRFGGTSNDAQKLSRTVRVMILNPFRFCIRMATDPKMGLAESYMYGEWVAESSPKEFLSLLIRAKRQSMIKGKRAAKSLNGCITSLIIAAIRKLAGSICAGWNYLGHRLRSNSLEGSRQNISKHYDLSNEMFKLFLDPSLTYSCAIFEEFPVPNEKMSLNALQQAQLNKYDSLLAYLDIKSGDKVLDIGCGWGAFAMRAADKYECEWTGVTVSWEQFKLAQKLLKETAESRKGAIDIKYLDYREESGTFDHIVSVEMIEHVGHEYLPTFFNVISERLRPYGKAVIQAIICRDEEYDHYRRSSDFIKKHIFPGGHLPSLSAIRKALPECLKITQVQSIGPHYSPTLDIWCSEWVKHRETILRMGYSEVFCRKWEMYFSLCSALFENGNINTVQILIEKS</sequence>
<dbReference type="InterPro" id="IPR050723">
    <property type="entry name" value="CFA/CMAS"/>
</dbReference>